<proteinExistence type="predicted"/>
<sequence>MAKIVYFSTDFDGCFSHETSSVALGIGWENSKSKEDANAAYITSNGEILEQFRAQKGDQTVLLVGSNRQTPFIDLKNGGENIKTVCPTGSVFPVMEAITEELGENTIFNPFLLSDLEADVVEIGQTHRKLKENGYLKDNGAYKPEISDQDFIRDGFPQYKDDESKASLLVAQMKLAAMTNPDDEIEFNFYDDRIDIVEGLQNFFKANPELIPENVSLNLFGYSGPHLTQEQAQENLSNFILHTTTELEKLGNPEIEETLDPRTLGVLSDAQKNNFPIIFRDPVKNEFKIYRRDIDGVWGFESFNGVIPDMEPPEKFNALFYGPGSSNYLPTTREPLVFDFLKRVHFLPIPTTRPSNRVGAKDVYAYGAPTRIDTIKGEGSIPREVSDWKPLYQAIRQSSIQSDAGIDDKLSVASNFSLSAFIAHTYTGPNPQPPLEIQTFISQKLSKMSPPDIASLLIDSKISVSAVEKILENRGDKTEILIKIIRKQEEALQGELEPEERIQLEAALLELYKTTINLRNQNLSLVKITQSKNLSDTRNALCTSIDEAIKSPDLSLDDCRNILKVLSHASLAIDKKVDPDVQFNSICELGNLSDELVGKKSENLSTVSVVCGILALVAAVVALALSSTGIGLIIGLAVAGALAAACASTAIASNVTESDLSKKASDFRSALEEIIEKDGLDEDREQTIYSRLH</sequence>
<protein>
    <recommendedName>
        <fullName evidence="4">Dot/Icm T4SS effector</fullName>
    </recommendedName>
</protein>
<dbReference type="OrthoDB" id="5653025at2"/>
<organism evidence="2 3">
    <name type="scientific">Legionella massiliensis</name>
    <dbReference type="NCBI Taxonomy" id="1034943"/>
    <lineage>
        <taxon>Bacteria</taxon>
        <taxon>Pseudomonadati</taxon>
        <taxon>Pseudomonadota</taxon>
        <taxon>Gammaproteobacteria</taxon>
        <taxon>Legionellales</taxon>
        <taxon>Legionellaceae</taxon>
        <taxon>Legionella</taxon>
    </lineage>
</organism>
<keyword evidence="1" id="KW-0472">Membrane</keyword>
<accession>A0A078KWF2</accession>
<evidence type="ECO:0000256" key="1">
    <source>
        <dbReference type="SAM" id="Phobius"/>
    </source>
</evidence>
<dbReference type="EMBL" id="CCSB01000002">
    <property type="protein sequence ID" value="CDZ77326.1"/>
    <property type="molecule type" value="Genomic_DNA"/>
</dbReference>
<dbReference type="eggNOG" id="ENOG5030NFZ">
    <property type="taxonomic scope" value="Bacteria"/>
</dbReference>
<evidence type="ECO:0008006" key="4">
    <source>
        <dbReference type="Google" id="ProtNLM"/>
    </source>
</evidence>
<dbReference type="Proteomes" id="UP000044071">
    <property type="component" value="Unassembled WGS sequence"/>
</dbReference>
<keyword evidence="3" id="KW-1185">Reference proteome</keyword>
<name>A0A078KWF2_9GAMM</name>
<feature type="transmembrane region" description="Helical" evidence="1">
    <location>
        <begin position="632"/>
        <end position="652"/>
    </location>
</feature>
<feature type="transmembrane region" description="Helical" evidence="1">
    <location>
        <begin position="604"/>
        <end position="625"/>
    </location>
</feature>
<reference evidence="2 3" key="1">
    <citation type="submission" date="2014-06" db="EMBL/GenBank/DDBJ databases">
        <authorList>
            <person name="Urmite Genomes Urmite Genomes"/>
        </authorList>
    </citation>
    <scope>NUCLEOTIDE SEQUENCE [LARGE SCALE GENOMIC DNA]</scope>
</reference>
<evidence type="ECO:0000313" key="2">
    <source>
        <dbReference type="EMBL" id="CDZ77326.1"/>
    </source>
</evidence>
<gene>
    <name evidence="2" type="ORF">BN59_01609</name>
</gene>
<evidence type="ECO:0000313" key="3">
    <source>
        <dbReference type="Proteomes" id="UP000044071"/>
    </source>
</evidence>
<keyword evidence="1" id="KW-0812">Transmembrane</keyword>
<keyword evidence="1" id="KW-1133">Transmembrane helix</keyword>
<dbReference type="RefSeq" id="WP_043873887.1">
    <property type="nucleotide sequence ID" value="NZ_CCVW01000002.1"/>
</dbReference>
<dbReference type="AlphaFoldDB" id="A0A078KWF2"/>